<keyword evidence="4 7" id="KW-1133">Transmembrane helix</keyword>
<evidence type="ECO:0000256" key="4">
    <source>
        <dbReference type="ARBA" id="ARBA00022989"/>
    </source>
</evidence>
<dbReference type="Proteomes" id="UP000035540">
    <property type="component" value="Chromosome"/>
</dbReference>
<dbReference type="InterPro" id="IPR025857">
    <property type="entry name" value="MacB_PCD"/>
</dbReference>
<dbReference type="STRING" id="136857.CTEST_02145"/>
<dbReference type="OrthoDB" id="9780560at2"/>
<dbReference type="AlphaFoldDB" id="A0A0G3H3A9"/>
<dbReference type="GO" id="GO:0022857">
    <property type="term" value="F:transmembrane transporter activity"/>
    <property type="evidence" value="ECO:0007669"/>
    <property type="project" value="TreeGrafter"/>
</dbReference>
<feature type="domain" description="MacB-like periplasmic core" evidence="9">
    <location>
        <begin position="21"/>
        <end position="266"/>
    </location>
</feature>
<dbReference type="RefSeq" id="WP_047252329.1">
    <property type="nucleotide sequence ID" value="NZ_CP011545.1"/>
</dbReference>
<keyword evidence="2" id="KW-1003">Cell membrane</keyword>
<reference evidence="11" key="2">
    <citation type="submission" date="2015-05" db="EMBL/GenBank/DDBJ databases">
        <title>Complete genome sequence of Corynebacterium testudinoris DSM 44614, recovered from necrotic lesions in the mouth of a tortoise.</title>
        <authorList>
            <person name="Ruckert C."/>
            <person name="Albersmeier A."/>
            <person name="Winkler A."/>
            <person name="Tauch A."/>
        </authorList>
    </citation>
    <scope>NUCLEOTIDE SEQUENCE [LARGE SCALE GENOMIC DNA]</scope>
    <source>
        <strain evidence="11">DSM 44614</strain>
    </source>
</reference>
<dbReference type="PATRIC" id="fig|136857.5.peg.419"/>
<evidence type="ECO:0000313" key="11">
    <source>
        <dbReference type="Proteomes" id="UP000035540"/>
    </source>
</evidence>
<evidence type="ECO:0000256" key="7">
    <source>
        <dbReference type="SAM" id="Phobius"/>
    </source>
</evidence>
<evidence type="ECO:0000256" key="5">
    <source>
        <dbReference type="ARBA" id="ARBA00023136"/>
    </source>
</evidence>
<feature type="transmembrane region" description="Helical" evidence="7">
    <location>
        <begin position="388"/>
        <end position="408"/>
    </location>
</feature>
<dbReference type="Pfam" id="PF02687">
    <property type="entry name" value="FtsX"/>
    <property type="match status" value="1"/>
</dbReference>
<feature type="transmembrane region" description="Helical" evidence="7">
    <location>
        <begin position="21"/>
        <end position="42"/>
    </location>
</feature>
<comment type="similarity">
    <text evidence="6">Belongs to the ABC-4 integral membrane protein family.</text>
</comment>
<evidence type="ECO:0000313" key="10">
    <source>
        <dbReference type="EMBL" id="AKK07884.1"/>
    </source>
</evidence>
<reference evidence="10 11" key="1">
    <citation type="journal article" date="2015" name="Genome Announc.">
        <title>Complete Genome Sequence of the Type Strain Corynebacterium testudinoris DSM 44614, Recovered from Necrotic Lesions in the Mouth of a Tortoise.</title>
        <authorList>
            <person name="Ruckert C."/>
            <person name="Kriete M."/>
            <person name="Jaenicke S."/>
            <person name="Winkler A."/>
            <person name="Tauch A."/>
        </authorList>
    </citation>
    <scope>NUCLEOTIDE SEQUENCE [LARGE SCALE GENOMIC DNA]</scope>
    <source>
        <strain evidence="10 11">DSM 44614</strain>
    </source>
</reference>
<comment type="subcellular location">
    <subcellularLocation>
        <location evidence="1">Cell membrane</location>
        <topology evidence="1">Multi-pass membrane protein</topology>
    </subcellularLocation>
</comment>
<name>A0A0G3H3A9_9CORY</name>
<evidence type="ECO:0000256" key="3">
    <source>
        <dbReference type="ARBA" id="ARBA00022692"/>
    </source>
</evidence>
<evidence type="ECO:0000259" key="8">
    <source>
        <dbReference type="Pfam" id="PF02687"/>
    </source>
</evidence>
<protein>
    <submittedName>
        <fullName evidence="10">ABC-type antimicrobial peptide transport system, permease component</fullName>
    </submittedName>
</protein>
<dbReference type="EMBL" id="CP011545">
    <property type="protein sequence ID" value="AKK07884.1"/>
    <property type="molecule type" value="Genomic_DNA"/>
</dbReference>
<dbReference type="GO" id="GO:0005886">
    <property type="term" value="C:plasma membrane"/>
    <property type="evidence" value="ECO:0007669"/>
    <property type="project" value="UniProtKB-SubCell"/>
</dbReference>
<keyword evidence="11" id="KW-1185">Reference proteome</keyword>
<dbReference type="PANTHER" id="PTHR30572:SF4">
    <property type="entry name" value="ABC TRANSPORTER PERMEASE YTRF"/>
    <property type="match status" value="1"/>
</dbReference>
<accession>A0A0G3H3A9</accession>
<dbReference type="KEGG" id="cted:CTEST_02145"/>
<evidence type="ECO:0000256" key="2">
    <source>
        <dbReference type="ARBA" id="ARBA00022475"/>
    </source>
</evidence>
<proteinExistence type="inferred from homology"/>
<keyword evidence="3 7" id="KW-0812">Transmembrane</keyword>
<feature type="transmembrane region" description="Helical" evidence="7">
    <location>
        <begin position="301"/>
        <end position="327"/>
    </location>
</feature>
<gene>
    <name evidence="10" type="ORF">CTEST_02145</name>
</gene>
<dbReference type="InterPro" id="IPR003838">
    <property type="entry name" value="ABC3_permease_C"/>
</dbReference>
<sequence length="425" mass="46080">MSLWESIGLAMTSLRSNKMRSLLTLLGVIIGIASVITILTLGQSLRAQTLSSLDQAGANDFTIQVQPRPAAGEPEQEETGMYFGPTIQDADDRINAEMVEQLKVTFQDRIKGVSIGDTSSHAGDASVEGRTSRTTLKGINTDYQTIKNVKLSQGRLLREEDITGDRPVAIISPTMVKDLFQDDAQAALGQMFDFETDKGFASFVVVGVYEEPKSGGVVSLGSNTSSLYVPYLAEERVSDFNGTWDSLSVRVNATAGAETIKQDLQTFVDRWYADNTAYQAKVTDMKKELEQFNTMLSTMSIALSAIAGISLLVGGIGVMNIMLITVTERTREIGVRKALGATRRHIRTQFVVESMIVCLIGGLIGIILGGTFGMVGAKLLGTFVYPPISGVFISLFFALAIGLFFGYYPANKAAKLDPIEALRYE</sequence>
<evidence type="ECO:0000256" key="6">
    <source>
        <dbReference type="ARBA" id="ARBA00038076"/>
    </source>
</evidence>
<dbReference type="PANTHER" id="PTHR30572">
    <property type="entry name" value="MEMBRANE COMPONENT OF TRANSPORTER-RELATED"/>
    <property type="match status" value="1"/>
</dbReference>
<dbReference type="InterPro" id="IPR050250">
    <property type="entry name" value="Macrolide_Exporter_MacB"/>
</dbReference>
<evidence type="ECO:0000256" key="1">
    <source>
        <dbReference type="ARBA" id="ARBA00004651"/>
    </source>
</evidence>
<feature type="transmembrane region" description="Helical" evidence="7">
    <location>
        <begin position="348"/>
        <end position="368"/>
    </location>
</feature>
<dbReference type="Pfam" id="PF12704">
    <property type="entry name" value="MacB_PCD"/>
    <property type="match status" value="1"/>
</dbReference>
<evidence type="ECO:0000259" key="9">
    <source>
        <dbReference type="Pfam" id="PF12704"/>
    </source>
</evidence>
<feature type="domain" description="ABC3 transporter permease C-terminal" evidence="8">
    <location>
        <begin position="305"/>
        <end position="418"/>
    </location>
</feature>
<organism evidence="10 11">
    <name type="scientific">Corynebacterium testudinoris</name>
    <dbReference type="NCBI Taxonomy" id="136857"/>
    <lineage>
        <taxon>Bacteria</taxon>
        <taxon>Bacillati</taxon>
        <taxon>Actinomycetota</taxon>
        <taxon>Actinomycetes</taxon>
        <taxon>Mycobacteriales</taxon>
        <taxon>Corynebacteriaceae</taxon>
        <taxon>Corynebacterium</taxon>
    </lineage>
</organism>
<keyword evidence="5 7" id="KW-0472">Membrane</keyword>